<feature type="coiled-coil region" evidence="1">
    <location>
        <begin position="277"/>
        <end position="307"/>
    </location>
</feature>
<keyword evidence="2" id="KW-0732">Signal</keyword>
<dbReference type="AlphaFoldDB" id="A0A550CGD2"/>
<comment type="caution">
    <text evidence="3">The sequence shown here is derived from an EMBL/GenBank/DDBJ whole genome shotgun (WGS) entry which is preliminary data.</text>
</comment>
<feature type="chain" id="PRO_5022246774" evidence="2">
    <location>
        <begin position="19"/>
        <end position="309"/>
    </location>
</feature>
<dbReference type="OrthoDB" id="2893144at2759"/>
<keyword evidence="4" id="KW-1185">Reference proteome</keyword>
<sequence length="309" mass="34976">MWSGLRIISRFLLHGSFFVPSPDPDKTTARVTRPYQYIPSLVQDRSCSYSLRQLVDIIEDNGQMDPQRADTLRECRVDEVSHFRRDYMSGKGPHEIVVIRYSHAVIEENGASIRGDCRIARFERLAPGSATTLAPPPDSATVDLDHVRIAEFIEDLAYNYTCVARFVPERDTLNIVDCAVAAHIISERSRAYTLQCPSLWYADALFHNLRCLSGSPPVHVGSARIRDRASQTNAGPSVIQLQEMQAAIKAKLDSTWQAIRKATEYAYERVHREEILKREAASRAAEMERLRAQLAEARRIHRSAEVQAI</sequence>
<gene>
    <name evidence="3" type="ORF">BD626DRAFT_492888</name>
</gene>
<protein>
    <submittedName>
        <fullName evidence="3">Uncharacterized protein</fullName>
    </submittedName>
</protein>
<reference evidence="3 4" key="1">
    <citation type="journal article" date="2019" name="New Phytol.">
        <title>Comparative genomics reveals unique wood-decay strategies and fruiting body development in the Schizophyllaceae.</title>
        <authorList>
            <person name="Almasi E."/>
            <person name="Sahu N."/>
            <person name="Krizsan K."/>
            <person name="Balint B."/>
            <person name="Kovacs G.M."/>
            <person name="Kiss B."/>
            <person name="Cseklye J."/>
            <person name="Drula E."/>
            <person name="Henrissat B."/>
            <person name="Nagy I."/>
            <person name="Chovatia M."/>
            <person name="Adam C."/>
            <person name="LaButti K."/>
            <person name="Lipzen A."/>
            <person name="Riley R."/>
            <person name="Grigoriev I.V."/>
            <person name="Nagy L.G."/>
        </authorList>
    </citation>
    <scope>NUCLEOTIDE SEQUENCE [LARGE SCALE GENOMIC DNA]</scope>
    <source>
        <strain evidence="3 4">NL-1724</strain>
    </source>
</reference>
<name>A0A550CGD2_9AGAR</name>
<organism evidence="3 4">
    <name type="scientific">Schizophyllum amplum</name>
    <dbReference type="NCBI Taxonomy" id="97359"/>
    <lineage>
        <taxon>Eukaryota</taxon>
        <taxon>Fungi</taxon>
        <taxon>Dikarya</taxon>
        <taxon>Basidiomycota</taxon>
        <taxon>Agaricomycotina</taxon>
        <taxon>Agaricomycetes</taxon>
        <taxon>Agaricomycetidae</taxon>
        <taxon>Agaricales</taxon>
        <taxon>Schizophyllaceae</taxon>
        <taxon>Schizophyllum</taxon>
    </lineage>
</organism>
<dbReference type="Proteomes" id="UP000320762">
    <property type="component" value="Unassembled WGS sequence"/>
</dbReference>
<evidence type="ECO:0000256" key="1">
    <source>
        <dbReference type="SAM" id="Coils"/>
    </source>
</evidence>
<evidence type="ECO:0000256" key="2">
    <source>
        <dbReference type="SAM" id="SignalP"/>
    </source>
</evidence>
<dbReference type="EMBL" id="VDMD01000008">
    <property type="protein sequence ID" value="TRM63850.1"/>
    <property type="molecule type" value="Genomic_DNA"/>
</dbReference>
<evidence type="ECO:0000313" key="3">
    <source>
        <dbReference type="EMBL" id="TRM63850.1"/>
    </source>
</evidence>
<proteinExistence type="predicted"/>
<evidence type="ECO:0000313" key="4">
    <source>
        <dbReference type="Proteomes" id="UP000320762"/>
    </source>
</evidence>
<feature type="signal peptide" evidence="2">
    <location>
        <begin position="1"/>
        <end position="18"/>
    </location>
</feature>
<accession>A0A550CGD2</accession>
<keyword evidence="1" id="KW-0175">Coiled coil</keyword>